<feature type="compositionally biased region" description="Basic and acidic residues" evidence="1">
    <location>
        <begin position="33"/>
        <end position="64"/>
    </location>
</feature>
<dbReference type="Proteomes" id="UP000324585">
    <property type="component" value="Unassembled WGS sequence"/>
</dbReference>
<gene>
    <name evidence="2" type="ORF">FVE85_7128</name>
</gene>
<evidence type="ECO:0000313" key="2">
    <source>
        <dbReference type="EMBL" id="KAA8499543.1"/>
    </source>
</evidence>
<comment type="caution">
    <text evidence="2">The sequence shown here is derived from an EMBL/GenBank/DDBJ whole genome shotgun (WGS) entry which is preliminary data.</text>
</comment>
<feature type="compositionally biased region" description="Basic and acidic residues" evidence="1">
    <location>
        <begin position="1"/>
        <end position="23"/>
    </location>
</feature>
<evidence type="ECO:0000256" key="1">
    <source>
        <dbReference type="SAM" id="MobiDB-lite"/>
    </source>
</evidence>
<proteinExistence type="predicted"/>
<keyword evidence="3" id="KW-1185">Reference proteome</keyword>
<accession>A0A5J4Z9W8</accession>
<organism evidence="2 3">
    <name type="scientific">Porphyridium purpureum</name>
    <name type="common">Red alga</name>
    <name type="synonym">Porphyridium cruentum</name>
    <dbReference type="NCBI Taxonomy" id="35688"/>
    <lineage>
        <taxon>Eukaryota</taxon>
        <taxon>Rhodophyta</taxon>
        <taxon>Bangiophyceae</taxon>
        <taxon>Porphyridiales</taxon>
        <taxon>Porphyridiaceae</taxon>
        <taxon>Porphyridium</taxon>
    </lineage>
</organism>
<dbReference type="AlphaFoldDB" id="A0A5J4Z9W8"/>
<reference evidence="3" key="1">
    <citation type="journal article" date="2019" name="Nat. Commun.">
        <title>Expansion of phycobilisome linker gene families in mesophilic red algae.</title>
        <authorList>
            <person name="Lee J."/>
            <person name="Kim D."/>
            <person name="Bhattacharya D."/>
            <person name="Yoon H.S."/>
        </authorList>
    </citation>
    <scope>NUCLEOTIDE SEQUENCE [LARGE SCALE GENOMIC DNA]</scope>
    <source>
        <strain evidence="3">CCMP 1328</strain>
    </source>
</reference>
<name>A0A5J4Z9W8_PORPP</name>
<feature type="region of interest" description="Disordered" evidence="1">
    <location>
        <begin position="1"/>
        <end position="69"/>
    </location>
</feature>
<protein>
    <submittedName>
        <fullName evidence="2">Uncharacterized protein</fullName>
    </submittedName>
</protein>
<sequence>MDSFKESDFGNRVSQEARDESHVAAKAKSLSSHSREDIMSEKNEDVGREARASGRTEGSGHGRPDANYVDMDPIAELDELIEQALRDSGAGQSSRMEPSESTSVMIGELDRFVNAESDWPEYRISDAESVPNEYTPLLLKSMWDDLKNDSLRNCEIEEKALSVGLELKMLLGLKQVRNDEVDAEARARRLNGSIAGSDDEDMQEKLELEGQMMYDLLSRMDSVRSKRLWSSLSGKELSAVLQELLSNLKHIQASALESTLATDKIYRDPTRAANVISRIGFETTQGLFCTYMKSLDPHWPGVESRERSRINLIASETLEFLAQHGNPREMYGQLLQIVCSLNPAGIGVRTVSYSSTLFYVLLQRLSQERSFVSFVRELFDEVDRFLVSDSRHHFHEEDIQASMSSQHALDLVEKWLDICSLCARVYERGGSDRKSRLKDPKLVDLRELLTAAVMLCCSLLYERFMYARVAFWASQTEKEQQQLPREHRSSGRESQKVLNSFSAFVGTRERMRKERLCLTTAVDLLVQIDWRDWVHIFTEASLRGVFLPLCPEEKELCRVARAELGERVENNSSPKLPSLCTWKFSVVSRTIYCMMYLRSVSEAETSIMHTREIAFKLMDPFSAFRLLLPVCISLLPGNEASVSGFGNEAGLEIMETLAVINGSLQLSLREFEDVWYAGYLYAEPVSIRSLVKLLGKLASSASVSGGQPLRERAWKMMLYCIGLFRPGEERVVLLTSILSHDALLEVNICALLISRLKDEACTLELVPSHDVTEYERVWRRVLYAVLPRFLVPHKTVVAMLDTTLVSANLILFMCLRDDARSDLRKFEEDETLKAARAERYRFLRAFAGIGINMLHALSRAMERDAAHCDQSRKLSKDAASQKHWCQEHSRTLRELNAVILTMKTLERATKCNCYLSELRAFEKPEQSATREEK</sequence>
<evidence type="ECO:0000313" key="3">
    <source>
        <dbReference type="Proteomes" id="UP000324585"/>
    </source>
</evidence>
<dbReference type="EMBL" id="VRMN01000001">
    <property type="protein sequence ID" value="KAA8499543.1"/>
    <property type="molecule type" value="Genomic_DNA"/>
</dbReference>